<evidence type="ECO:0000256" key="4">
    <source>
        <dbReference type="ARBA" id="ARBA00022989"/>
    </source>
</evidence>
<dbReference type="Gene3D" id="3.40.50.300">
    <property type="entry name" value="P-loop containing nucleotide triphosphate hydrolases"/>
    <property type="match status" value="1"/>
</dbReference>
<dbReference type="PANTHER" id="PTHR48041:SF79">
    <property type="entry name" value="ABC TRANSPORTER G FAMILY MEMBER 5"/>
    <property type="match status" value="1"/>
</dbReference>
<evidence type="ECO:0000313" key="7">
    <source>
        <dbReference type="EMBL" id="KAE8038448.1"/>
    </source>
</evidence>
<organism evidence="7 8">
    <name type="scientific">Carpinus fangiana</name>
    <dbReference type="NCBI Taxonomy" id="176857"/>
    <lineage>
        <taxon>Eukaryota</taxon>
        <taxon>Viridiplantae</taxon>
        <taxon>Streptophyta</taxon>
        <taxon>Embryophyta</taxon>
        <taxon>Tracheophyta</taxon>
        <taxon>Spermatophyta</taxon>
        <taxon>Magnoliopsida</taxon>
        <taxon>eudicotyledons</taxon>
        <taxon>Gunneridae</taxon>
        <taxon>Pentapetalae</taxon>
        <taxon>rosids</taxon>
        <taxon>fabids</taxon>
        <taxon>Fagales</taxon>
        <taxon>Betulaceae</taxon>
        <taxon>Carpinus</taxon>
    </lineage>
</organism>
<dbReference type="GO" id="GO:0016020">
    <property type="term" value="C:membrane"/>
    <property type="evidence" value="ECO:0007669"/>
    <property type="project" value="UniProtKB-SubCell"/>
</dbReference>
<keyword evidence="3" id="KW-0812">Transmembrane</keyword>
<reference evidence="7 8" key="1">
    <citation type="submission" date="2019-06" db="EMBL/GenBank/DDBJ databases">
        <title>A chromosomal-level reference genome of Carpinus fangiana (Coryloideae, Betulaceae).</title>
        <authorList>
            <person name="Yang X."/>
            <person name="Wang Z."/>
            <person name="Zhang L."/>
            <person name="Hao G."/>
            <person name="Liu J."/>
            <person name="Yang Y."/>
        </authorList>
    </citation>
    <scope>NUCLEOTIDE SEQUENCE [LARGE SCALE GENOMIC DNA]</scope>
    <source>
        <strain evidence="7">Cfa_2016G</strain>
        <tissue evidence="7">Leaf</tissue>
    </source>
</reference>
<proteinExistence type="predicted"/>
<keyword evidence="8" id="KW-1185">Reference proteome</keyword>
<dbReference type="SUPFAM" id="SSF52540">
    <property type="entry name" value="P-loop containing nucleoside triphosphate hydrolases"/>
    <property type="match status" value="1"/>
</dbReference>
<evidence type="ECO:0000313" key="8">
    <source>
        <dbReference type="Proteomes" id="UP000327013"/>
    </source>
</evidence>
<evidence type="ECO:0000256" key="5">
    <source>
        <dbReference type="ARBA" id="ARBA00023136"/>
    </source>
</evidence>
<sequence length="174" mass="19265">MASKQVHWLPHRMRLCSFHKVKAGRRPQTSHTYHCHKKVKSLIQELGLSRVAGAHVGDDRVHGISGGEKRRVSISVDVIHDPKVLILDEATSGLDSTSALQIIDMVKTMAETCGRTVILSIHQPGFRIVKLFNTILLLANCCVWRGGSAWCQLKADGFGASSSWGERDLYVNKP</sequence>
<dbReference type="Pfam" id="PF00005">
    <property type="entry name" value="ABC_tran"/>
    <property type="match status" value="1"/>
</dbReference>
<gene>
    <name evidence="7" type="ORF">FH972_010957</name>
</gene>
<accession>A0A660KST5</accession>
<evidence type="ECO:0000256" key="1">
    <source>
        <dbReference type="ARBA" id="ARBA00004141"/>
    </source>
</evidence>
<name>A0A660KST5_9ROSI</name>
<protein>
    <recommendedName>
        <fullName evidence="6">ABC transporter domain-containing protein</fullName>
    </recommendedName>
</protein>
<keyword evidence="2" id="KW-0813">Transport</keyword>
<dbReference type="AlphaFoldDB" id="A0A660KST5"/>
<dbReference type="GO" id="GO:0005524">
    <property type="term" value="F:ATP binding"/>
    <property type="evidence" value="ECO:0007669"/>
    <property type="project" value="InterPro"/>
</dbReference>
<feature type="domain" description="ABC transporter" evidence="6">
    <location>
        <begin position="3"/>
        <end position="92"/>
    </location>
</feature>
<dbReference type="OrthoDB" id="66620at2759"/>
<comment type="subcellular location">
    <subcellularLocation>
        <location evidence="1">Membrane</location>
        <topology evidence="1">Multi-pass membrane protein</topology>
    </subcellularLocation>
</comment>
<dbReference type="InterPro" id="IPR003439">
    <property type="entry name" value="ABC_transporter-like_ATP-bd"/>
</dbReference>
<dbReference type="PANTHER" id="PTHR48041">
    <property type="entry name" value="ABC TRANSPORTER G FAMILY MEMBER 28"/>
    <property type="match status" value="1"/>
</dbReference>
<dbReference type="InterPro" id="IPR027417">
    <property type="entry name" value="P-loop_NTPase"/>
</dbReference>
<dbReference type="InterPro" id="IPR050352">
    <property type="entry name" value="ABCG_transporters"/>
</dbReference>
<dbReference type="Proteomes" id="UP000327013">
    <property type="component" value="Chromosome 4"/>
</dbReference>
<evidence type="ECO:0000256" key="3">
    <source>
        <dbReference type="ARBA" id="ARBA00022692"/>
    </source>
</evidence>
<dbReference type="GO" id="GO:0016887">
    <property type="term" value="F:ATP hydrolysis activity"/>
    <property type="evidence" value="ECO:0007669"/>
    <property type="project" value="InterPro"/>
</dbReference>
<dbReference type="GO" id="GO:0042626">
    <property type="term" value="F:ATPase-coupled transmembrane transporter activity"/>
    <property type="evidence" value="ECO:0007669"/>
    <property type="project" value="TreeGrafter"/>
</dbReference>
<dbReference type="EMBL" id="CM017324">
    <property type="protein sequence ID" value="KAE8038448.1"/>
    <property type="molecule type" value="Genomic_DNA"/>
</dbReference>
<evidence type="ECO:0000256" key="2">
    <source>
        <dbReference type="ARBA" id="ARBA00022448"/>
    </source>
</evidence>
<keyword evidence="5" id="KW-0472">Membrane</keyword>
<evidence type="ECO:0000259" key="6">
    <source>
        <dbReference type="Pfam" id="PF00005"/>
    </source>
</evidence>
<keyword evidence="4" id="KW-1133">Transmembrane helix</keyword>